<keyword evidence="9" id="KW-1185">Reference proteome</keyword>
<evidence type="ECO:0000256" key="6">
    <source>
        <dbReference type="ARBA" id="ARBA00023141"/>
    </source>
</evidence>
<dbReference type="PRINTS" id="PR01100">
    <property type="entry name" value="SHIKIMTKNASE"/>
</dbReference>
<dbReference type="GO" id="GO:0005829">
    <property type="term" value="C:cytosol"/>
    <property type="evidence" value="ECO:0007669"/>
    <property type="project" value="TreeGrafter"/>
</dbReference>
<feature type="binding site" evidence="7">
    <location>
        <position position="60"/>
    </location>
    <ligand>
        <name>substrate</name>
    </ligand>
</feature>
<keyword evidence="5 7" id="KW-0067">ATP-binding</keyword>
<dbReference type="InterPro" id="IPR031322">
    <property type="entry name" value="Shikimate/glucono_kinase"/>
</dbReference>
<evidence type="ECO:0000256" key="1">
    <source>
        <dbReference type="ARBA" id="ARBA00022605"/>
    </source>
</evidence>
<comment type="caution">
    <text evidence="7">Lacks conserved residue(s) required for the propagation of feature annotation.</text>
</comment>
<evidence type="ECO:0000256" key="4">
    <source>
        <dbReference type="ARBA" id="ARBA00022777"/>
    </source>
</evidence>
<dbReference type="InterPro" id="IPR000623">
    <property type="entry name" value="Shikimate_kinase/TSH1"/>
</dbReference>
<protein>
    <recommendedName>
        <fullName evidence="7">Shikimate kinase</fullName>
        <shortName evidence="7">SK</shortName>
        <ecNumber evidence="7">2.7.1.71</ecNumber>
    </recommendedName>
</protein>
<comment type="cofactor">
    <cofactor evidence="7">
        <name>Mg(2+)</name>
        <dbReference type="ChEBI" id="CHEBI:18420"/>
    </cofactor>
    <text evidence="7">Binds 1 Mg(2+) ion per subunit.</text>
</comment>
<feature type="binding site" evidence="7">
    <location>
        <position position="123"/>
    </location>
    <ligand>
        <name>ATP</name>
        <dbReference type="ChEBI" id="CHEBI:30616"/>
    </ligand>
</feature>
<keyword evidence="7" id="KW-0963">Cytoplasm</keyword>
<dbReference type="AlphaFoldDB" id="A0A841MCM1"/>
<feature type="binding site" evidence="7">
    <location>
        <position position="83"/>
    </location>
    <ligand>
        <name>substrate</name>
    </ligand>
</feature>
<comment type="similarity">
    <text evidence="7">Belongs to the shikimate kinase family.</text>
</comment>
<accession>A0A841MCM1</accession>
<proteinExistence type="inferred from homology"/>
<dbReference type="GO" id="GO:0008652">
    <property type="term" value="P:amino acid biosynthetic process"/>
    <property type="evidence" value="ECO:0007669"/>
    <property type="project" value="UniProtKB-KW"/>
</dbReference>
<dbReference type="Gene3D" id="3.40.50.300">
    <property type="entry name" value="P-loop containing nucleotide triphosphate hydrolases"/>
    <property type="match status" value="1"/>
</dbReference>
<dbReference type="SUPFAM" id="SSF52540">
    <property type="entry name" value="P-loop containing nucleoside triphosphate hydrolases"/>
    <property type="match status" value="1"/>
</dbReference>
<comment type="function">
    <text evidence="7">Catalyzes the specific phosphorylation of the 3-hydroxyl group of shikimic acid using ATP as a cosubstrate.</text>
</comment>
<feature type="binding site" evidence="7">
    <location>
        <position position="36"/>
    </location>
    <ligand>
        <name>substrate</name>
    </ligand>
</feature>
<keyword evidence="3 7" id="KW-0547">Nucleotide-binding</keyword>
<feature type="binding site" evidence="7">
    <location>
        <begin position="14"/>
        <end position="19"/>
    </location>
    <ligand>
        <name>ATP</name>
        <dbReference type="ChEBI" id="CHEBI:30616"/>
    </ligand>
</feature>
<dbReference type="GO" id="GO:0005524">
    <property type="term" value="F:ATP binding"/>
    <property type="evidence" value="ECO:0007669"/>
    <property type="project" value="UniProtKB-UniRule"/>
</dbReference>
<dbReference type="RefSeq" id="WP_184493039.1">
    <property type="nucleotide sequence ID" value="NZ_JACIJO010000001.1"/>
</dbReference>
<evidence type="ECO:0000256" key="3">
    <source>
        <dbReference type="ARBA" id="ARBA00022741"/>
    </source>
</evidence>
<feature type="binding site" evidence="7">
    <location>
        <position position="145"/>
    </location>
    <ligand>
        <name>substrate</name>
    </ligand>
</feature>
<keyword evidence="7" id="KW-0460">Magnesium</keyword>
<keyword evidence="7" id="KW-0479">Metal-binding</keyword>
<evidence type="ECO:0000256" key="7">
    <source>
        <dbReference type="HAMAP-Rule" id="MF_00109"/>
    </source>
</evidence>
<dbReference type="PANTHER" id="PTHR21087">
    <property type="entry name" value="SHIKIMATE KINASE"/>
    <property type="match status" value="1"/>
</dbReference>
<keyword evidence="6 7" id="KW-0057">Aromatic amino acid biosynthesis</keyword>
<dbReference type="GO" id="GO:0000287">
    <property type="term" value="F:magnesium ion binding"/>
    <property type="evidence" value="ECO:0007669"/>
    <property type="project" value="UniProtKB-UniRule"/>
</dbReference>
<dbReference type="HAMAP" id="MF_00109">
    <property type="entry name" value="Shikimate_kinase"/>
    <property type="match status" value="1"/>
</dbReference>
<dbReference type="EMBL" id="JACIJO010000001">
    <property type="protein sequence ID" value="MBB6325060.1"/>
    <property type="molecule type" value="Genomic_DNA"/>
</dbReference>
<dbReference type="PANTHER" id="PTHR21087:SF16">
    <property type="entry name" value="SHIKIMATE KINASE 1, CHLOROPLASTIC"/>
    <property type="match status" value="1"/>
</dbReference>
<dbReference type="GO" id="GO:0009073">
    <property type="term" value="P:aromatic amino acid family biosynthetic process"/>
    <property type="evidence" value="ECO:0007669"/>
    <property type="project" value="UniProtKB-KW"/>
</dbReference>
<sequence length="178" mass="20107">MTKELKVVLVGLPGSGKSTFGRQLASVLNFPYYDLDQLIESNYEMKIPEIFSKFGEGKFREWESETLRQTLESTDSFVLASGGGCPCFNDNMDMINKHGVSVYLDVPLDEISTRLGLSKIQNRPMFQGLDRDEITAKLKSLLLEREYFYNQAKIKLSGEDFSAELLISELISLLKAES</sequence>
<name>A0A841MCM1_9BACT</name>
<keyword evidence="4 7" id="KW-0418">Kinase</keyword>
<feature type="binding site" evidence="7">
    <location>
        <position position="18"/>
    </location>
    <ligand>
        <name>Mg(2+)</name>
        <dbReference type="ChEBI" id="CHEBI:18420"/>
    </ligand>
</feature>
<keyword evidence="2 7" id="KW-0808">Transferase</keyword>
<reference evidence="8 9" key="1">
    <citation type="submission" date="2020-08" db="EMBL/GenBank/DDBJ databases">
        <title>Genomic Encyclopedia of Type Strains, Phase IV (KMG-IV): sequencing the most valuable type-strain genomes for metagenomic binning, comparative biology and taxonomic classification.</title>
        <authorList>
            <person name="Goeker M."/>
        </authorList>
    </citation>
    <scope>NUCLEOTIDE SEQUENCE [LARGE SCALE GENOMIC DNA]</scope>
    <source>
        <strain evidence="8 9">DSM 102044</strain>
    </source>
</reference>
<evidence type="ECO:0000256" key="5">
    <source>
        <dbReference type="ARBA" id="ARBA00022840"/>
    </source>
</evidence>
<gene>
    <name evidence="7" type="primary">aroK</name>
    <name evidence="8" type="ORF">FHS59_000675</name>
</gene>
<comment type="pathway">
    <text evidence="7">Metabolic intermediate biosynthesis; chorismate biosynthesis; chorismate from D-erythrose 4-phosphate and phosphoenolpyruvate: step 5/7.</text>
</comment>
<comment type="subcellular location">
    <subcellularLocation>
        <location evidence="7">Cytoplasm</location>
    </subcellularLocation>
</comment>
<dbReference type="UniPathway" id="UPA00053">
    <property type="reaction ID" value="UER00088"/>
</dbReference>
<organism evidence="8 9">
    <name type="scientific">Algoriphagus iocasae</name>
    <dbReference type="NCBI Taxonomy" id="1836499"/>
    <lineage>
        <taxon>Bacteria</taxon>
        <taxon>Pseudomonadati</taxon>
        <taxon>Bacteroidota</taxon>
        <taxon>Cytophagia</taxon>
        <taxon>Cytophagales</taxon>
        <taxon>Cyclobacteriaceae</taxon>
        <taxon>Algoriphagus</taxon>
    </lineage>
</organism>
<dbReference type="CDD" id="cd00464">
    <property type="entry name" value="SK"/>
    <property type="match status" value="1"/>
</dbReference>
<comment type="subunit">
    <text evidence="7">Monomer.</text>
</comment>
<keyword evidence="1 7" id="KW-0028">Amino-acid biosynthesis</keyword>
<evidence type="ECO:0000256" key="2">
    <source>
        <dbReference type="ARBA" id="ARBA00022679"/>
    </source>
</evidence>
<dbReference type="GO" id="GO:0009423">
    <property type="term" value="P:chorismate biosynthetic process"/>
    <property type="evidence" value="ECO:0007669"/>
    <property type="project" value="UniProtKB-UniRule"/>
</dbReference>
<comment type="caution">
    <text evidence="8">The sequence shown here is derived from an EMBL/GenBank/DDBJ whole genome shotgun (WGS) entry which is preliminary data.</text>
</comment>
<comment type="catalytic activity">
    <reaction evidence="7">
        <text>shikimate + ATP = 3-phosphoshikimate + ADP + H(+)</text>
        <dbReference type="Rhea" id="RHEA:13121"/>
        <dbReference type="ChEBI" id="CHEBI:15378"/>
        <dbReference type="ChEBI" id="CHEBI:30616"/>
        <dbReference type="ChEBI" id="CHEBI:36208"/>
        <dbReference type="ChEBI" id="CHEBI:145989"/>
        <dbReference type="ChEBI" id="CHEBI:456216"/>
        <dbReference type="EC" id="2.7.1.71"/>
    </reaction>
</comment>
<dbReference type="Pfam" id="PF01202">
    <property type="entry name" value="SKI"/>
    <property type="match status" value="1"/>
</dbReference>
<evidence type="ECO:0000313" key="8">
    <source>
        <dbReference type="EMBL" id="MBB6325060.1"/>
    </source>
</evidence>
<dbReference type="InterPro" id="IPR027417">
    <property type="entry name" value="P-loop_NTPase"/>
</dbReference>
<dbReference type="GO" id="GO:0004765">
    <property type="term" value="F:shikimate kinase activity"/>
    <property type="evidence" value="ECO:0007669"/>
    <property type="project" value="UniProtKB-UniRule"/>
</dbReference>
<evidence type="ECO:0000313" key="9">
    <source>
        <dbReference type="Proteomes" id="UP000588604"/>
    </source>
</evidence>
<dbReference type="Proteomes" id="UP000588604">
    <property type="component" value="Unassembled WGS sequence"/>
</dbReference>
<dbReference type="EC" id="2.7.1.71" evidence="7"/>